<dbReference type="Proteomes" id="UP001162480">
    <property type="component" value="Chromosome 2"/>
</dbReference>
<comment type="subcellular location">
    <subcellularLocation>
        <location evidence="1">Nucleus</location>
    </subcellularLocation>
</comment>
<dbReference type="SMART" id="SM00715">
    <property type="entry name" value="LA"/>
    <property type="match status" value="1"/>
</dbReference>
<name>A0AA36EZ42_OCTVU</name>
<evidence type="ECO:0000256" key="4">
    <source>
        <dbReference type="SAM" id="Coils"/>
    </source>
</evidence>
<dbReference type="Pfam" id="PF00076">
    <property type="entry name" value="RRM_1"/>
    <property type="match status" value="1"/>
</dbReference>
<keyword evidence="9" id="KW-1185">Reference proteome</keyword>
<keyword evidence="4" id="KW-0175">Coiled coil</keyword>
<dbReference type="SMART" id="SM00360">
    <property type="entry name" value="RRM"/>
    <property type="match status" value="2"/>
</dbReference>
<dbReference type="GO" id="GO:0005634">
    <property type="term" value="C:nucleus"/>
    <property type="evidence" value="ECO:0007669"/>
    <property type="project" value="UniProtKB-SubCell"/>
</dbReference>
<evidence type="ECO:0000313" key="9">
    <source>
        <dbReference type="Proteomes" id="UP001162480"/>
    </source>
</evidence>
<evidence type="ECO:0000256" key="2">
    <source>
        <dbReference type="ARBA" id="ARBA00022884"/>
    </source>
</evidence>
<dbReference type="GO" id="GO:0045727">
    <property type="term" value="P:positive regulation of translation"/>
    <property type="evidence" value="ECO:0007669"/>
    <property type="project" value="TreeGrafter"/>
</dbReference>
<dbReference type="InterPro" id="IPR036390">
    <property type="entry name" value="WH_DNA-bd_sf"/>
</dbReference>
<feature type="domain" description="RRM" evidence="6">
    <location>
        <begin position="250"/>
        <end position="315"/>
    </location>
</feature>
<reference evidence="8" key="1">
    <citation type="submission" date="2023-08" db="EMBL/GenBank/DDBJ databases">
        <authorList>
            <person name="Alioto T."/>
            <person name="Alioto T."/>
            <person name="Gomez Garrido J."/>
        </authorList>
    </citation>
    <scope>NUCLEOTIDE SEQUENCE</scope>
</reference>
<feature type="region of interest" description="Disordered" evidence="5">
    <location>
        <begin position="339"/>
        <end position="381"/>
    </location>
</feature>
<dbReference type="InterPro" id="IPR002344">
    <property type="entry name" value="Lupus_La"/>
</dbReference>
<organism evidence="8 9">
    <name type="scientific">Octopus vulgaris</name>
    <name type="common">Common octopus</name>
    <dbReference type="NCBI Taxonomy" id="6645"/>
    <lineage>
        <taxon>Eukaryota</taxon>
        <taxon>Metazoa</taxon>
        <taxon>Spiralia</taxon>
        <taxon>Lophotrochozoa</taxon>
        <taxon>Mollusca</taxon>
        <taxon>Cephalopoda</taxon>
        <taxon>Coleoidea</taxon>
        <taxon>Octopodiformes</taxon>
        <taxon>Octopoda</taxon>
        <taxon>Incirrata</taxon>
        <taxon>Octopodidae</taxon>
        <taxon>Octopus</taxon>
    </lineage>
</organism>
<keyword evidence="3" id="KW-0539">Nucleus</keyword>
<evidence type="ECO:0000259" key="6">
    <source>
        <dbReference type="SMART" id="SM00360"/>
    </source>
</evidence>
<dbReference type="PANTHER" id="PTHR22792:SF166">
    <property type="entry name" value="LUPUS LA PROTEIN HOMOLOG"/>
    <property type="match status" value="1"/>
</dbReference>
<evidence type="ECO:0000256" key="1">
    <source>
        <dbReference type="ARBA" id="ARBA00004123"/>
    </source>
</evidence>
<dbReference type="GO" id="GO:0005829">
    <property type="term" value="C:cytosol"/>
    <property type="evidence" value="ECO:0007669"/>
    <property type="project" value="TreeGrafter"/>
</dbReference>
<feature type="domain" description="HTH La-type RNA-binding" evidence="7">
    <location>
        <begin position="33"/>
        <end position="114"/>
    </location>
</feature>
<proteinExistence type="predicted"/>
<dbReference type="Pfam" id="PF08777">
    <property type="entry name" value="RRM_3"/>
    <property type="match status" value="1"/>
</dbReference>
<gene>
    <name evidence="8" type="ORF">OCTVUL_1B015094</name>
</gene>
<dbReference type="Gene3D" id="1.10.10.10">
    <property type="entry name" value="Winged helix-like DNA-binding domain superfamily/Winged helix DNA-binding domain"/>
    <property type="match status" value="1"/>
</dbReference>
<evidence type="ECO:0000256" key="5">
    <source>
        <dbReference type="SAM" id="MobiDB-lite"/>
    </source>
</evidence>
<feature type="region of interest" description="Disordered" evidence="5">
    <location>
        <begin position="111"/>
        <end position="130"/>
    </location>
</feature>
<evidence type="ECO:0000256" key="3">
    <source>
        <dbReference type="ARBA" id="ARBA00023242"/>
    </source>
</evidence>
<protein>
    <submittedName>
        <fullName evidence="8">La homolog</fullName>
    </submittedName>
</protein>
<dbReference type="InterPro" id="IPR035979">
    <property type="entry name" value="RBD_domain_sf"/>
</dbReference>
<keyword evidence="2" id="KW-0694">RNA-binding</keyword>
<dbReference type="InterPro" id="IPR036388">
    <property type="entry name" value="WH-like_DNA-bd_sf"/>
</dbReference>
<dbReference type="CDD" id="cd08028">
    <property type="entry name" value="LARP_3"/>
    <property type="match status" value="1"/>
</dbReference>
<dbReference type="SUPFAM" id="SSF54928">
    <property type="entry name" value="RNA-binding domain, RBD"/>
    <property type="match status" value="1"/>
</dbReference>
<feature type="compositionally biased region" description="Basic residues" evidence="5">
    <location>
        <begin position="345"/>
        <end position="365"/>
    </location>
</feature>
<evidence type="ECO:0000313" key="8">
    <source>
        <dbReference type="EMBL" id="CAI9718594.1"/>
    </source>
</evidence>
<dbReference type="GO" id="GO:0008033">
    <property type="term" value="P:tRNA processing"/>
    <property type="evidence" value="ECO:0007669"/>
    <property type="project" value="TreeGrafter"/>
</dbReference>
<dbReference type="InterPro" id="IPR006630">
    <property type="entry name" value="La_HTH"/>
</dbReference>
<dbReference type="Gene3D" id="3.30.70.330">
    <property type="match status" value="2"/>
</dbReference>
<sequence length="381" mass="44454">MEFQVEYQTLALKEFIDFIKVVVMAETNGETLTALEQKIIRQIEYYFGDINLSRDRFLQEQIKLDDGWVSMEIMLKFNRLKSLSEDAQVICDTIKKSKSGLMEVNEDSTKIRRSTAKPLPENTRERREEMSNRTLYVKGFPDDVSLDDLMTFFAKFGELENLVMKKNGSKKFTGSAFVVFLEKDKLEEFLKAEDVKYGENEIIKYRKDEYYKRKNEKRRQHKEQLMKEKQEQHLKKMEEKEKIAIVPGSVLHLSGFTQDLDREDIRTFFSDFAAVAWVDYNKGDKEAWVRFFEENQAKVVLEKTKDSDSEDIKLKENVLKGDVLEGEAEHEHWKKISEAKSAGMKNKKLGKMGGRKKFGKRHAKRGNSGDEPAAKVSKTED</sequence>
<dbReference type="Pfam" id="PF05383">
    <property type="entry name" value="La"/>
    <property type="match status" value="1"/>
</dbReference>
<dbReference type="SUPFAM" id="SSF46785">
    <property type="entry name" value="Winged helix' DNA-binding domain"/>
    <property type="match status" value="1"/>
</dbReference>
<dbReference type="InterPro" id="IPR012677">
    <property type="entry name" value="Nucleotide-bd_a/b_plait_sf"/>
</dbReference>
<accession>A0AA36EZ42</accession>
<dbReference type="PRINTS" id="PR00302">
    <property type="entry name" value="LUPUSLA"/>
</dbReference>
<dbReference type="GO" id="GO:1990904">
    <property type="term" value="C:ribonucleoprotein complex"/>
    <property type="evidence" value="ECO:0007669"/>
    <property type="project" value="InterPro"/>
</dbReference>
<evidence type="ECO:0000259" key="7">
    <source>
        <dbReference type="SMART" id="SM00715"/>
    </source>
</evidence>
<dbReference type="AlphaFoldDB" id="A0AA36EZ42"/>
<dbReference type="EMBL" id="OX597815">
    <property type="protein sequence ID" value="CAI9718594.1"/>
    <property type="molecule type" value="Genomic_DNA"/>
</dbReference>
<dbReference type="PANTHER" id="PTHR22792">
    <property type="entry name" value="LUPUS LA PROTEIN-RELATED"/>
    <property type="match status" value="1"/>
</dbReference>
<dbReference type="CDD" id="cd12291">
    <property type="entry name" value="RRM1_La"/>
    <property type="match status" value="1"/>
</dbReference>
<dbReference type="GO" id="GO:0003729">
    <property type="term" value="F:mRNA binding"/>
    <property type="evidence" value="ECO:0007669"/>
    <property type="project" value="TreeGrafter"/>
</dbReference>
<dbReference type="InterPro" id="IPR045180">
    <property type="entry name" value="La_dom_prot"/>
</dbReference>
<feature type="domain" description="RRM" evidence="6">
    <location>
        <begin position="134"/>
        <end position="206"/>
    </location>
</feature>
<dbReference type="InterPro" id="IPR000504">
    <property type="entry name" value="RRM_dom"/>
</dbReference>
<dbReference type="InterPro" id="IPR014886">
    <property type="entry name" value="La_xRRM"/>
</dbReference>
<dbReference type="GO" id="GO:0010494">
    <property type="term" value="C:cytoplasmic stress granule"/>
    <property type="evidence" value="ECO:0007669"/>
    <property type="project" value="TreeGrafter"/>
</dbReference>
<feature type="coiled-coil region" evidence="4">
    <location>
        <begin position="211"/>
        <end position="242"/>
    </location>
</feature>